<evidence type="ECO:0000256" key="4">
    <source>
        <dbReference type="ARBA" id="ARBA00023110"/>
    </source>
</evidence>
<dbReference type="SUPFAM" id="SSF50891">
    <property type="entry name" value="Cyclophilin-like"/>
    <property type="match status" value="1"/>
</dbReference>
<dbReference type="PRINTS" id="PR00153">
    <property type="entry name" value="CSAPPISMRASE"/>
</dbReference>
<evidence type="ECO:0000256" key="5">
    <source>
        <dbReference type="ARBA" id="ARBA00023235"/>
    </source>
</evidence>
<dbReference type="RefSeq" id="WP_124177813.1">
    <property type="nucleotide sequence ID" value="NZ_REFY01000002.1"/>
</dbReference>
<dbReference type="Pfam" id="PF00160">
    <property type="entry name" value="Pro_isomerase"/>
    <property type="match status" value="1"/>
</dbReference>
<comment type="caution">
    <text evidence="7">The sequence shown here is derived from an EMBL/GenBank/DDBJ whole genome shotgun (WGS) entry which is preliminary data.</text>
</comment>
<dbReference type="PIRSF" id="PIRSF001467">
    <property type="entry name" value="Peptidylpro_ismrse"/>
    <property type="match status" value="1"/>
</dbReference>
<dbReference type="AlphaFoldDB" id="A0A3N6MD30"/>
<reference evidence="7 8" key="1">
    <citation type="submission" date="2018-10" db="EMBL/GenBank/DDBJ databases">
        <title>Natrarchaeobius chitinivorans gen. nov., sp. nov., and Natrarchaeobius haloalkaliphilus sp. nov., alkaliphilic, chitin-utilizing haloarchaea from hypersaline alkaline lakes.</title>
        <authorList>
            <person name="Sorokin D.Y."/>
            <person name="Elcheninov A.G."/>
            <person name="Kostrikina N.A."/>
            <person name="Bale N.J."/>
            <person name="Sinninghe Damste J.S."/>
            <person name="Khijniak T.V."/>
            <person name="Kublanov I.V."/>
            <person name="Toshchakov S.V."/>
        </authorList>
    </citation>
    <scope>NUCLEOTIDE SEQUENCE [LARGE SCALE GENOMIC DNA]</scope>
    <source>
        <strain evidence="7 8">AArcht-Sl</strain>
    </source>
</reference>
<keyword evidence="5 7" id="KW-0413">Isomerase</keyword>
<dbReference type="PROSITE" id="PS00170">
    <property type="entry name" value="CSA_PPIASE_1"/>
    <property type="match status" value="1"/>
</dbReference>
<dbReference type="CDD" id="cd00317">
    <property type="entry name" value="cyclophilin"/>
    <property type="match status" value="1"/>
</dbReference>
<dbReference type="GO" id="GO:0006457">
    <property type="term" value="P:protein folding"/>
    <property type="evidence" value="ECO:0007669"/>
    <property type="project" value="InterPro"/>
</dbReference>
<name>A0A3N6MD30_9EURY</name>
<evidence type="ECO:0000256" key="2">
    <source>
        <dbReference type="ARBA" id="ARBA00013194"/>
    </source>
</evidence>
<gene>
    <name evidence="7" type="ORF">EA462_03695</name>
</gene>
<evidence type="ECO:0000259" key="6">
    <source>
        <dbReference type="PROSITE" id="PS50072"/>
    </source>
</evidence>
<keyword evidence="3" id="KW-0963">Cytoplasm</keyword>
<dbReference type="EMBL" id="REFY01000002">
    <property type="protein sequence ID" value="RQG91686.1"/>
    <property type="molecule type" value="Genomic_DNA"/>
</dbReference>
<accession>A0A3N6MD30</accession>
<evidence type="ECO:0000256" key="3">
    <source>
        <dbReference type="ARBA" id="ARBA00022490"/>
    </source>
</evidence>
<proteinExistence type="predicted"/>
<organism evidence="7 8">
    <name type="scientific">Natrarchaeobius halalkaliphilus</name>
    <dbReference type="NCBI Taxonomy" id="1679091"/>
    <lineage>
        <taxon>Archaea</taxon>
        <taxon>Methanobacteriati</taxon>
        <taxon>Methanobacteriota</taxon>
        <taxon>Stenosarchaea group</taxon>
        <taxon>Halobacteria</taxon>
        <taxon>Halobacteriales</taxon>
        <taxon>Natrialbaceae</taxon>
        <taxon>Natrarchaeobius</taxon>
    </lineage>
</organism>
<dbReference type="Proteomes" id="UP000273828">
    <property type="component" value="Unassembled WGS sequence"/>
</dbReference>
<comment type="subcellular location">
    <subcellularLocation>
        <location evidence="1">Cytoplasm</location>
    </subcellularLocation>
</comment>
<evidence type="ECO:0000313" key="8">
    <source>
        <dbReference type="Proteomes" id="UP000273828"/>
    </source>
</evidence>
<dbReference type="InterPro" id="IPR044666">
    <property type="entry name" value="Cyclophilin_A-like"/>
</dbReference>
<protein>
    <recommendedName>
        <fullName evidence="2">peptidylprolyl isomerase</fullName>
        <ecNumber evidence="2">5.2.1.8</ecNumber>
    </recommendedName>
</protein>
<keyword evidence="4" id="KW-0697">Rotamase</keyword>
<dbReference type="FunFam" id="2.40.100.10:FF:000028">
    <property type="entry name" value="Peptidyl-prolyl cis-trans isomerase"/>
    <property type="match status" value="1"/>
</dbReference>
<dbReference type="PROSITE" id="PS50072">
    <property type="entry name" value="CSA_PPIASE_2"/>
    <property type="match status" value="1"/>
</dbReference>
<dbReference type="PANTHER" id="PTHR45625:SF4">
    <property type="entry name" value="PEPTIDYLPROLYL ISOMERASE DOMAIN AND WD REPEAT-CONTAINING PROTEIN 1"/>
    <property type="match status" value="1"/>
</dbReference>
<keyword evidence="8" id="KW-1185">Reference proteome</keyword>
<dbReference type="GO" id="GO:0003755">
    <property type="term" value="F:peptidyl-prolyl cis-trans isomerase activity"/>
    <property type="evidence" value="ECO:0007669"/>
    <property type="project" value="UniProtKB-KW"/>
</dbReference>
<dbReference type="InterPro" id="IPR024936">
    <property type="entry name" value="Cyclophilin-type_PPIase"/>
</dbReference>
<dbReference type="EC" id="5.2.1.8" evidence="2"/>
<dbReference type="Gene3D" id="2.40.100.10">
    <property type="entry name" value="Cyclophilin-like"/>
    <property type="match status" value="1"/>
</dbReference>
<dbReference type="GO" id="GO:0005737">
    <property type="term" value="C:cytoplasm"/>
    <property type="evidence" value="ECO:0007669"/>
    <property type="project" value="UniProtKB-SubCell"/>
</dbReference>
<dbReference type="PANTHER" id="PTHR45625">
    <property type="entry name" value="PEPTIDYL-PROLYL CIS-TRANS ISOMERASE-RELATED"/>
    <property type="match status" value="1"/>
</dbReference>
<sequence>MAATLHTSEGDVAVELYDERAPRTVDNFVGLATGEREWTDPETGDEIEEEPLYDDVLFHRVIERFMIQTGDPTGTGRGGPGYQFDDEFHEELRHGDAGVLSMANSGPDTNGSQFFITLDAQSHLDDDHTVFGKVFDGMDVVREIGDVDTDENDRPTEDVLLESVSVHGN</sequence>
<evidence type="ECO:0000313" key="7">
    <source>
        <dbReference type="EMBL" id="RQG91686.1"/>
    </source>
</evidence>
<evidence type="ECO:0000256" key="1">
    <source>
        <dbReference type="ARBA" id="ARBA00004496"/>
    </source>
</evidence>
<feature type="domain" description="PPIase cyclophilin-type" evidence="6">
    <location>
        <begin position="1"/>
        <end position="166"/>
    </location>
</feature>
<dbReference type="InterPro" id="IPR002130">
    <property type="entry name" value="Cyclophilin-type_PPIase_dom"/>
</dbReference>
<dbReference type="InterPro" id="IPR020892">
    <property type="entry name" value="Cyclophilin-type_PPIase_CS"/>
</dbReference>
<dbReference type="InterPro" id="IPR029000">
    <property type="entry name" value="Cyclophilin-like_dom_sf"/>
</dbReference>